<accession>A0A158L5T6</accession>
<sequence>MDRLERVRLGRLALKIAKRDLKGPGFAVRQPKVQAIFTGECN</sequence>
<gene>
    <name evidence="1" type="ORF">AWB74_08666</name>
</gene>
<organism evidence="1 2">
    <name type="scientific">Caballeronia arvi</name>
    <dbReference type="NCBI Taxonomy" id="1777135"/>
    <lineage>
        <taxon>Bacteria</taxon>
        <taxon>Pseudomonadati</taxon>
        <taxon>Pseudomonadota</taxon>
        <taxon>Betaproteobacteria</taxon>
        <taxon>Burkholderiales</taxon>
        <taxon>Burkholderiaceae</taxon>
        <taxon>Caballeronia</taxon>
    </lineage>
</organism>
<dbReference type="Proteomes" id="UP000055019">
    <property type="component" value="Unassembled WGS sequence"/>
</dbReference>
<evidence type="ECO:0000313" key="1">
    <source>
        <dbReference type="EMBL" id="SAL88655.1"/>
    </source>
</evidence>
<reference evidence="1" key="1">
    <citation type="submission" date="2016-01" db="EMBL/GenBank/DDBJ databases">
        <authorList>
            <person name="Peeters C."/>
        </authorList>
    </citation>
    <scope>NUCLEOTIDE SEQUENCE [LARGE SCALE GENOMIC DNA]</scope>
    <source>
        <strain evidence="1">LMG 29317</strain>
    </source>
</reference>
<dbReference type="EMBL" id="FCOM02000154">
    <property type="protein sequence ID" value="SAL88655.1"/>
    <property type="molecule type" value="Genomic_DNA"/>
</dbReference>
<protein>
    <submittedName>
        <fullName evidence="1">Uncharacterized protein</fullName>
    </submittedName>
</protein>
<comment type="caution">
    <text evidence="1">The sequence shown here is derived from an EMBL/GenBank/DDBJ whole genome shotgun (WGS) entry which is preliminary data.</text>
</comment>
<evidence type="ECO:0000313" key="2">
    <source>
        <dbReference type="Proteomes" id="UP000055019"/>
    </source>
</evidence>
<keyword evidence="2" id="KW-1185">Reference proteome</keyword>
<proteinExistence type="predicted"/>
<name>A0A158L5T6_9BURK</name>
<dbReference type="AlphaFoldDB" id="A0A158L5T6"/>